<protein>
    <submittedName>
        <fullName evidence="1">Uncharacterized protein</fullName>
    </submittedName>
</protein>
<gene>
    <name evidence="1" type="ORF">A0O28_0104090</name>
</gene>
<evidence type="ECO:0000313" key="1">
    <source>
        <dbReference type="EMBL" id="OPB41849.1"/>
    </source>
</evidence>
<evidence type="ECO:0000313" key="2">
    <source>
        <dbReference type="Proteomes" id="UP000191004"/>
    </source>
</evidence>
<sequence>MTADEAMEDGGVDLWSLWDTTQDLTMDLGSQLELHSSLGSATWSWGVENPGAESLMQSPTALSGIPG</sequence>
<reference evidence="1 2" key="1">
    <citation type="submission" date="2016-04" db="EMBL/GenBank/DDBJ databases">
        <title>Multiple horizontal gene transfer events from other fungi enriched the ability of the initially mycotrophic fungus Trichoderma (Ascomycota) to feed on dead plant biomass.</title>
        <authorList>
            <person name="Atanasova L."/>
            <person name="Chenthamara K."/>
            <person name="Zhang J."/>
            <person name="Grujic M."/>
            <person name="Henrissat B."/>
            <person name="Kuo A."/>
            <person name="Aertz A."/>
            <person name="Salamov A."/>
            <person name="Lipzen A."/>
            <person name="Labutti K."/>
            <person name="Barry K."/>
            <person name="Miao Y."/>
            <person name="Rahimi M.J."/>
            <person name="Shen Q."/>
            <person name="Grigoriev I.V."/>
            <person name="Kubicek C.P."/>
            <person name="Druzhinina I.S."/>
        </authorList>
    </citation>
    <scope>NUCLEOTIDE SEQUENCE [LARGE SCALE GENOMIC DNA]</scope>
    <source>
        <strain evidence="1 2">NJAU 4742</strain>
    </source>
</reference>
<comment type="caution">
    <text evidence="1">The sequence shown here is derived from an EMBL/GenBank/DDBJ whole genome shotgun (WGS) entry which is preliminary data.</text>
</comment>
<proteinExistence type="predicted"/>
<accession>A0A1T3CL87</accession>
<dbReference type="Proteomes" id="UP000191004">
    <property type="component" value="Unassembled WGS sequence"/>
</dbReference>
<dbReference type="EMBL" id="LVVK01000014">
    <property type="protein sequence ID" value="OPB41849.1"/>
    <property type="molecule type" value="Genomic_DNA"/>
</dbReference>
<dbReference type="AlphaFoldDB" id="A0A1T3CL87"/>
<keyword evidence="2" id="KW-1185">Reference proteome</keyword>
<organism evidence="1 2">
    <name type="scientific">Trichoderma guizhouense</name>
    <dbReference type="NCBI Taxonomy" id="1491466"/>
    <lineage>
        <taxon>Eukaryota</taxon>
        <taxon>Fungi</taxon>
        <taxon>Dikarya</taxon>
        <taxon>Ascomycota</taxon>
        <taxon>Pezizomycotina</taxon>
        <taxon>Sordariomycetes</taxon>
        <taxon>Hypocreomycetidae</taxon>
        <taxon>Hypocreales</taxon>
        <taxon>Hypocreaceae</taxon>
        <taxon>Trichoderma</taxon>
    </lineage>
</organism>
<name>A0A1T3CL87_9HYPO</name>